<name>A0A3B0V3Y9_9ZZZZ</name>
<dbReference type="EMBL" id="UOEU01000675">
    <property type="protein sequence ID" value="VAW37671.1"/>
    <property type="molecule type" value="Genomic_DNA"/>
</dbReference>
<reference evidence="1" key="1">
    <citation type="submission" date="2018-06" db="EMBL/GenBank/DDBJ databases">
        <authorList>
            <person name="Zhirakovskaya E."/>
        </authorList>
    </citation>
    <scope>NUCLEOTIDE SEQUENCE</scope>
</reference>
<evidence type="ECO:0000313" key="1">
    <source>
        <dbReference type="EMBL" id="VAW37671.1"/>
    </source>
</evidence>
<accession>A0A3B0V3Y9</accession>
<gene>
    <name evidence="1" type="ORF">MNBD_CHLOROFLEXI01-2633</name>
</gene>
<proteinExistence type="predicted"/>
<sequence>MTTRTIFTRLLGLQKPMPASTALTVHAPAEIIVQERPLPIPHQSTPIIIDLPPIQTEIQTDTLSNFLKIGSLYHPLCRNAFVECIQVGYYAYERREEWRTCALAAAYAGTFGPQSIERPDFSYSMAIWRLSQRIGFDIGKRQVVGPTGRHNNLADEMIKLVDDNLWNRAGVAEWVASLGF</sequence>
<protein>
    <submittedName>
        <fullName evidence="1">Uncharacterized protein</fullName>
    </submittedName>
</protein>
<organism evidence="1">
    <name type="scientific">hydrothermal vent metagenome</name>
    <dbReference type="NCBI Taxonomy" id="652676"/>
    <lineage>
        <taxon>unclassified sequences</taxon>
        <taxon>metagenomes</taxon>
        <taxon>ecological metagenomes</taxon>
    </lineage>
</organism>
<dbReference type="AlphaFoldDB" id="A0A3B0V3Y9"/>